<dbReference type="InterPro" id="IPR036390">
    <property type="entry name" value="WH_DNA-bd_sf"/>
</dbReference>
<keyword evidence="5" id="KW-0812">Transmembrane</keyword>
<evidence type="ECO:0000256" key="3">
    <source>
        <dbReference type="RuleBase" id="RU004019"/>
    </source>
</evidence>
<dbReference type="AlphaFoldDB" id="A0A7R9L6R1"/>
<keyword evidence="5" id="KW-0472">Membrane</keyword>
<feature type="region of interest" description="Disordered" evidence="4">
    <location>
        <begin position="328"/>
        <end position="353"/>
    </location>
</feature>
<feature type="compositionally biased region" description="Polar residues" evidence="4">
    <location>
        <begin position="142"/>
        <end position="153"/>
    </location>
</feature>
<evidence type="ECO:0000256" key="4">
    <source>
        <dbReference type="SAM" id="MobiDB-lite"/>
    </source>
</evidence>
<dbReference type="EMBL" id="CAJPIZ010018063">
    <property type="protein sequence ID" value="CAG2116388.1"/>
    <property type="molecule type" value="Genomic_DNA"/>
</dbReference>
<dbReference type="GO" id="GO:0005634">
    <property type="term" value="C:nucleus"/>
    <property type="evidence" value="ECO:0007669"/>
    <property type="project" value="UniProtKB-SubCell"/>
</dbReference>
<dbReference type="InterPro" id="IPR046328">
    <property type="entry name" value="ETS_fam"/>
</dbReference>
<feature type="transmembrane region" description="Helical" evidence="5">
    <location>
        <begin position="382"/>
        <end position="400"/>
    </location>
</feature>
<evidence type="ECO:0000313" key="7">
    <source>
        <dbReference type="EMBL" id="CAD7635958.1"/>
    </source>
</evidence>
<keyword evidence="3" id="KW-0539">Nucleus</keyword>
<evidence type="ECO:0000313" key="8">
    <source>
        <dbReference type="Proteomes" id="UP000759131"/>
    </source>
</evidence>
<dbReference type="OrthoDB" id="10067219at2759"/>
<dbReference type="Proteomes" id="UP000759131">
    <property type="component" value="Unassembled WGS sequence"/>
</dbReference>
<reference evidence="7" key="1">
    <citation type="submission" date="2020-11" db="EMBL/GenBank/DDBJ databases">
        <authorList>
            <person name="Tran Van P."/>
        </authorList>
    </citation>
    <scope>NUCLEOTIDE SEQUENCE</scope>
</reference>
<dbReference type="EMBL" id="OC872638">
    <property type="protein sequence ID" value="CAD7635958.1"/>
    <property type="molecule type" value="Genomic_DNA"/>
</dbReference>
<dbReference type="InterPro" id="IPR000418">
    <property type="entry name" value="Ets_dom"/>
</dbReference>
<sequence length="461" mass="52272">MSKRANDSQLQDKHQLKTPKMELELSEDMMDEDIAGLDDDEDDDEDDEDMEGVITIEGIELDASVDRVKDCLKQNKIEVEDIDDYDFYLQDLRLEGQRSIISQCNLVEGAKQQTRLINIKLVFDPDFKRVNILDILKPPETTAKTSANTSGGHSNANTNNGFNANSNNNNVNQNSLQSPSSQATKPLLQPKRLIGGIKTNQNIEGQGLPSPGNRTGNNGQIQLWQFLLELLTDADHRDCIQWIGSEGEFKLNNPEVVAQLWGLRKNKPTMNYEKLSRALRYYYDGDMIAKVHGKRFVYKFVCDLKSLIGYDAQELDRLSKILIDESLEENSGDDDEEEVNDEHQKPLIDSESGQTESVIPLSIGKIKIFKPRRRKRFLLKKYFKLCSALLVIIVITVYLLRLRDSLYLSSNSLMSSKGSCDRLETTSVWNQTFPMLTIESALRLVDINNDTILDVIVPFGT</sequence>
<comment type="similarity">
    <text evidence="1 3">Belongs to the ETS family.</text>
</comment>
<proteinExistence type="inferred from homology"/>
<dbReference type="SMART" id="SM00413">
    <property type="entry name" value="ETS"/>
    <property type="match status" value="1"/>
</dbReference>
<dbReference type="InterPro" id="IPR036388">
    <property type="entry name" value="WH-like_DNA-bd_sf"/>
</dbReference>
<evidence type="ECO:0000259" key="6">
    <source>
        <dbReference type="PROSITE" id="PS50061"/>
    </source>
</evidence>
<feature type="region of interest" description="Disordered" evidence="4">
    <location>
        <begin position="1"/>
        <end position="48"/>
    </location>
</feature>
<dbReference type="InterPro" id="IPR024668">
    <property type="entry name" value="GABP_asu_N"/>
</dbReference>
<dbReference type="FunFam" id="1.10.10.10:FF:000200">
    <property type="entry name" value="GA-binding protein alpha chain, putative"/>
    <property type="match status" value="1"/>
</dbReference>
<name>A0A7R9L6R1_9ACAR</name>
<dbReference type="PROSITE" id="PS00346">
    <property type="entry name" value="ETS_DOMAIN_2"/>
    <property type="match status" value="1"/>
</dbReference>
<feature type="compositionally biased region" description="Basic and acidic residues" evidence="4">
    <location>
        <begin position="1"/>
        <end position="23"/>
    </location>
</feature>
<keyword evidence="5" id="KW-1133">Transmembrane helix</keyword>
<protein>
    <recommendedName>
        <fullName evidence="6">ETS domain-containing protein</fullName>
    </recommendedName>
</protein>
<feature type="region of interest" description="Disordered" evidence="4">
    <location>
        <begin position="141"/>
        <end position="183"/>
    </location>
</feature>
<keyword evidence="8" id="KW-1185">Reference proteome</keyword>
<feature type="compositionally biased region" description="Acidic residues" evidence="4">
    <location>
        <begin position="328"/>
        <end position="340"/>
    </location>
</feature>
<keyword evidence="2 3" id="KW-0238">DNA-binding</keyword>
<dbReference type="Pfam" id="PF00178">
    <property type="entry name" value="Ets"/>
    <property type="match status" value="1"/>
</dbReference>
<organism evidence="7">
    <name type="scientific">Medioppia subpectinata</name>
    <dbReference type="NCBI Taxonomy" id="1979941"/>
    <lineage>
        <taxon>Eukaryota</taxon>
        <taxon>Metazoa</taxon>
        <taxon>Ecdysozoa</taxon>
        <taxon>Arthropoda</taxon>
        <taxon>Chelicerata</taxon>
        <taxon>Arachnida</taxon>
        <taxon>Acari</taxon>
        <taxon>Acariformes</taxon>
        <taxon>Sarcoptiformes</taxon>
        <taxon>Oribatida</taxon>
        <taxon>Brachypylina</taxon>
        <taxon>Oppioidea</taxon>
        <taxon>Oppiidae</taxon>
        <taxon>Medioppia</taxon>
    </lineage>
</organism>
<feature type="compositionally biased region" description="Acidic residues" evidence="4">
    <location>
        <begin position="24"/>
        <end position="48"/>
    </location>
</feature>
<evidence type="ECO:0000256" key="1">
    <source>
        <dbReference type="ARBA" id="ARBA00005562"/>
    </source>
</evidence>
<feature type="non-terminal residue" evidence="7">
    <location>
        <position position="461"/>
    </location>
</feature>
<feature type="domain" description="ETS" evidence="6">
    <location>
        <begin position="221"/>
        <end position="301"/>
    </location>
</feature>
<dbReference type="PROSITE" id="PS50061">
    <property type="entry name" value="ETS_DOMAIN_3"/>
    <property type="match status" value="1"/>
</dbReference>
<evidence type="ECO:0000256" key="2">
    <source>
        <dbReference type="ARBA" id="ARBA00023125"/>
    </source>
</evidence>
<dbReference type="PANTHER" id="PTHR11849">
    <property type="entry name" value="ETS"/>
    <property type="match status" value="1"/>
</dbReference>
<gene>
    <name evidence="7" type="ORF">OSB1V03_LOCUS16348</name>
</gene>
<dbReference type="PROSITE" id="PS00345">
    <property type="entry name" value="ETS_DOMAIN_1"/>
    <property type="match status" value="1"/>
</dbReference>
<comment type="subcellular location">
    <subcellularLocation>
        <location evidence="3">Nucleus</location>
    </subcellularLocation>
</comment>
<dbReference type="Pfam" id="PF11620">
    <property type="entry name" value="GABP-alpha"/>
    <property type="match status" value="1"/>
</dbReference>
<evidence type="ECO:0000256" key="5">
    <source>
        <dbReference type="SAM" id="Phobius"/>
    </source>
</evidence>
<dbReference type="PRINTS" id="PR00454">
    <property type="entry name" value="ETSDOMAIN"/>
</dbReference>
<feature type="compositionally biased region" description="Low complexity" evidence="4">
    <location>
        <begin position="154"/>
        <end position="183"/>
    </location>
</feature>
<dbReference type="Gene3D" id="3.10.20.90">
    <property type="entry name" value="Phosphatidylinositol 3-kinase Catalytic Subunit, Chain A, domain 1"/>
    <property type="match status" value="1"/>
</dbReference>
<dbReference type="GO" id="GO:0043565">
    <property type="term" value="F:sequence-specific DNA binding"/>
    <property type="evidence" value="ECO:0007669"/>
    <property type="project" value="InterPro"/>
</dbReference>
<dbReference type="GO" id="GO:0030154">
    <property type="term" value="P:cell differentiation"/>
    <property type="evidence" value="ECO:0007669"/>
    <property type="project" value="TreeGrafter"/>
</dbReference>
<dbReference type="GO" id="GO:0000981">
    <property type="term" value="F:DNA-binding transcription factor activity, RNA polymerase II-specific"/>
    <property type="evidence" value="ECO:0007669"/>
    <property type="project" value="TreeGrafter"/>
</dbReference>
<accession>A0A7R9L6R1</accession>
<dbReference type="Gene3D" id="1.10.10.10">
    <property type="entry name" value="Winged helix-like DNA-binding domain superfamily/Winged helix DNA-binding domain"/>
    <property type="match status" value="1"/>
</dbReference>
<dbReference type="SUPFAM" id="SSF46785">
    <property type="entry name" value="Winged helix' DNA-binding domain"/>
    <property type="match status" value="1"/>
</dbReference>
<dbReference type="PANTHER" id="PTHR11849:SF195">
    <property type="entry name" value="GA-BINDING PROTEIN ALPHA CHAIN"/>
    <property type="match status" value="1"/>
</dbReference>